<dbReference type="Pfam" id="PF13358">
    <property type="entry name" value="DDE_3"/>
    <property type="match status" value="1"/>
</dbReference>
<dbReference type="GO" id="GO:0003676">
    <property type="term" value="F:nucleic acid binding"/>
    <property type="evidence" value="ECO:0007669"/>
    <property type="project" value="InterPro"/>
</dbReference>
<protein>
    <recommendedName>
        <fullName evidence="1">Tc1-like transposase DDE domain-containing protein</fullName>
    </recommendedName>
</protein>
<dbReference type="Gene3D" id="3.30.420.10">
    <property type="entry name" value="Ribonuclease H-like superfamily/Ribonuclease H"/>
    <property type="match status" value="1"/>
</dbReference>
<evidence type="ECO:0000259" key="1">
    <source>
        <dbReference type="Pfam" id="PF13358"/>
    </source>
</evidence>
<dbReference type="RefSeq" id="WP_079890399.1">
    <property type="nucleotide sequence ID" value="NC_005861.2"/>
</dbReference>
<dbReference type="Proteomes" id="UP000000529">
    <property type="component" value="Chromosome"/>
</dbReference>
<sequence length="56" mass="6700">MGVKCLFLPLYSPDLNPIKLFWDNLKRILRENLKNLLRYLKQSIDYLFLACVQQSL</sequence>
<dbReference type="OrthoDB" id="286470at2"/>
<dbReference type="AlphaFoldDB" id="A0A2P9H9P3"/>
<gene>
    <name evidence="2" type="ORF">PC_RS10325</name>
</gene>
<name>A0A2P9H9P3_PARUW</name>
<dbReference type="InterPro" id="IPR038717">
    <property type="entry name" value="Tc1-like_DDE_dom"/>
</dbReference>
<dbReference type="EMBL" id="BX908798">
    <property type="protein sequence ID" value="SPJ31711.1"/>
    <property type="molecule type" value="Genomic_DNA"/>
</dbReference>
<proteinExistence type="predicted"/>
<evidence type="ECO:0000313" key="3">
    <source>
        <dbReference type="Proteomes" id="UP000000529"/>
    </source>
</evidence>
<reference evidence="2 3" key="1">
    <citation type="journal article" date="2004" name="Science">
        <title>Illuminating the evolutionary history of chlamydiae.</title>
        <authorList>
            <person name="Horn M."/>
            <person name="Collingro A."/>
            <person name="Schmitz-Esser S."/>
            <person name="Beier C.L."/>
            <person name="Purkhold U."/>
            <person name="Fartmann B."/>
            <person name="Brandt P."/>
            <person name="Nyakatura G.J."/>
            <person name="Droege M."/>
            <person name="Frishman D."/>
            <person name="Rattei T."/>
            <person name="Mewes H."/>
            <person name="Wagner M."/>
        </authorList>
    </citation>
    <scope>NUCLEOTIDE SEQUENCE [LARGE SCALE GENOMIC DNA]</scope>
    <source>
        <strain evidence="2 3">UWE25</strain>
    </source>
</reference>
<keyword evidence="3" id="KW-1185">Reference proteome</keyword>
<dbReference type="InterPro" id="IPR036397">
    <property type="entry name" value="RNaseH_sf"/>
</dbReference>
<evidence type="ECO:0000313" key="2">
    <source>
        <dbReference type="EMBL" id="SPJ31711.1"/>
    </source>
</evidence>
<accession>A0A2P9H9P3</accession>
<organism evidence="2 3">
    <name type="scientific">Protochlamydia amoebophila (strain UWE25)</name>
    <dbReference type="NCBI Taxonomy" id="264201"/>
    <lineage>
        <taxon>Bacteria</taxon>
        <taxon>Pseudomonadati</taxon>
        <taxon>Chlamydiota</taxon>
        <taxon>Chlamydiia</taxon>
        <taxon>Parachlamydiales</taxon>
        <taxon>Parachlamydiaceae</taxon>
        <taxon>Candidatus Protochlamydia</taxon>
    </lineage>
</organism>
<feature type="domain" description="Tc1-like transposase DDE" evidence="1">
    <location>
        <begin position="3"/>
        <end position="32"/>
    </location>
</feature>
<dbReference type="KEGG" id="pcu:PC_RS10325"/>